<dbReference type="SMART" id="SM00546">
    <property type="entry name" value="CUE"/>
    <property type="match status" value="1"/>
</dbReference>
<evidence type="ECO:0000313" key="4">
    <source>
        <dbReference type="Proteomes" id="UP001140949"/>
    </source>
</evidence>
<accession>A0AAX6FEN9</accession>
<dbReference type="Proteomes" id="UP001140949">
    <property type="component" value="Unassembled WGS sequence"/>
</dbReference>
<evidence type="ECO:0000313" key="3">
    <source>
        <dbReference type="EMBL" id="KAJ6814806.1"/>
    </source>
</evidence>
<reference evidence="3" key="2">
    <citation type="submission" date="2023-04" db="EMBL/GenBank/DDBJ databases">
        <authorList>
            <person name="Bruccoleri R.E."/>
            <person name="Oakeley E.J."/>
            <person name="Faust A.-M."/>
            <person name="Dessus-Babus S."/>
            <person name="Altorfer M."/>
            <person name="Burckhardt D."/>
            <person name="Oertli M."/>
            <person name="Naumann U."/>
            <person name="Petersen F."/>
            <person name="Wong J."/>
        </authorList>
    </citation>
    <scope>NUCLEOTIDE SEQUENCE</scope>
    <source>
        <strain evidence="3">GSM-AAB239-AS_SAM_17_03QT</strain>
        <tissue evidence="3">Leaf</tissue>
    </source>
</reference>
<feature type="domain" description="CUE" evidence="2">
    <location>
        <begin position="241"/>
        <end position="284"/>
    </location>
</feature>
<evidence type="ECO:0000256" key="1">
    <source>
        <dbReference type="SAM" id="MobiDB-lite"/>
    </source>
</evidence>
<protein>
    <submittedName>
        <fullName evidence="3">Activating signal cointegrator 1 complex subunit 2</fullName>
    </submittedName>
</protein>
<dbReference type="InterPro" id="IPR052586">
    <property type="entry name" value="ASCC2"/>
</dbReference>
<comment type="caution">
    <text evidence="3">The sequence shown here is derived from an EMBL/GenBank/DDBJ whole genome shotgun (WGS) entry which is preliminary data.</text>
</comment>
<dbReference type="Pfam" id="PF02845">
    <property type="entry name" value="CUE"/>
    <property type="match status" value="1"/>
</dbReference>
<dbReference type="InterPro" id="IPR003892">
    <property type="entry name" value="CUE"/>
</dbReference>
<dbReference type="InterPro" id="IPR041800">
    <property type="entry name" value="ASCC2_CUE"/>
</dbReference>
<keyword evidence="4" id="KW-1185">Reference proteome</keyword>
<dbReference type="AlphaFoldDB" id="A0AAX6FEN9"/>
<reference evidence="3" key="1">
    <citation type="journal article" date="2023" name="GigaByte">
        <title>Genome assembly of the bearded iris, Iris pallida Lam.</title>
        <authorList>
            <person name="Bruccoleri R.E."/>
            <person name="Oakeley E.J."/>
            <person name="Faust A.M.E."/>
            <person name="Altorfer M."/>
            <person name="Dessus-Babus S."/>
            <person name="Burckhardt D."/>
            <person name="Oertli M."/>
            <person name="Naumann U."/>
            <person name="Petersen F."/>
            <person name="Wong J."/>
        </authorList>
    </citation>
    <scope>NUCLEOTIDE SEQUENCE</scope>
    <source>
        <strain evidence="3">GSM-AAB239-AS_SAM_17_03QT</strain>
    </source>
</reference>
<gene>
    <name evidence="3" type="ORF">M6B38_138350</name>
</gene>
<feature type="compositionally biased region" description="Basic residues" evidence="1">
    <location>
        <begin position="556"/>
        <end position="568"/>
    </location>
</feature>
<dbReference type="PANTHER" id="PTHR21494:SF0">
    <property type="entry name" value="ACTIVATING SIGNAL COINTEGRATOR 1 COMPLEX SUBUNIT 2"/>
    <property type="match status" value="1"/>
</dbReference>
<dbReference type="PROSITE" id="PS51140">
    <property type="entry name" value="CUE"/>
    <property type="match status" value="1"/>
</dbReference>
<evidence type="ECO:0000259" key="2">
    <source>
        <dbReference type="PROSITE" id="PS51140"/>
    </source>
</evidence>
<dbReference type="GO" id="GO:0043130">
    <property type="term" value="F:ubiquitin binding"/>
    <property type="evidence" value="ECO:0007669"/>
    <property type="project" value="InterPro"/>
</dbReference>
<dbReference type="EMBL" id="JANAVB010029617">
    <property type="protein sequence ID" value="KAJ6814806.1"/>
    <property type="molecule type" value="Genomic_DNA"/>
</dbReference>
<dbReference type="SUPFAM" id="SSF46934">
    <property type="entry name" value="UBA-like"/>
    <property type="match status" value="1"/>
</dbReference>
<dbReference type="Gene3D" id="1.10.8.10">
    <property type="entry name" value="DNA helicase RuvA subunit, C-terminal domain"/>
    <property type="match status" value="1"/>
</dbReference>
<proteinExistence type="predicted"/>
<dbReference type="CDD" id="cd14364">
    <property type="entry name" value="CUE_ASCC2"/>
    <property type="match status" value="1"/>
</dbReference>
<feature type="region of interest" description="Disordered" evidence="1">
    <location>
        <begin position="295"/>
        <end position="354"/>
    </location>
</feature>
<dbReference type="InterPro" id="IPR009060">
    <property type="entry name" value="UBA-like_sf"/>
</dbReference>
<organism evidence="3 4">
    <name type="scientific">Iris pallida</name>
    <name type="common">Sweet iris</name>
    <dbReference type="NCBI Taxonomy" id="29817"/>
    <lineage>
        <taxon>Eukaryota</taxon>
        <taxon>Viridiplantae</taxon>
        <taxon>Streptophyta</taxon>
        <taxon>Embryophyta</taxon>
        <taxon>Tracheophyta</taxon>
        <taxon>Spermatophyta</taxon>
        <taxon>Magnoliopsida</taxon>
        <taxon>Liliopsida</taxon>
        <taxon>Asparagales</taxon>
        <taxon>Iridaceae</taxon>
        <taxon>Iridoideae</taxon>
        <taxon>Irideae</taxon>
        <taxon>Iris</taxon>
    </lineage>
</organism>
<dbReference type="PANTHER" id="PTHR21494">
    <property type="entry name" value="ACTIVATING SIGNAL COINTEGRATOR 1 COMPLEX SUBUNIT 2 ASC-1 COMPLEX SUBUNIT P100"/>
    <property type="match status" value="1"/>
</dbReference>
<feature type="region of interest" description="Disordered" evidence="1">
    <location>
        <begin position="525"/>
        <end position="574"/>
    </location>
</feature>
<sequence>MEIMDMCIYSKIFWRQVMDFINDAVVTFDAFADAFNHAPLFLSLSFEMSYGNEELLSTLARLHDSFLPSLYQGFMVISNSGVDATSNISGGSLPNVTLSLRTLSMRIVSLGWKLLDFCYLRNDSIEDVLQSTTKMFPAKVDDPAIRGDIIVQTFRDINGQVLHNLPRSSGGTFLQNLEFSYNILRKIDGLRSSGWISIDEDQSQYLYQIATPPHLMSWEKEQKLPINSQNDKLPIDEDSVIIESKISQIKDLFPDYGKGFLSACLEVYNQNPEEVIQRILEGTLHNDLLSLDTSLEQVPPPKSVSQNQSYKGKGKLVEPISLNPSDKGKGKLVEPISLDPSDKGKGKLVEPISHSSNTLPSKVDLVAARKAQESVYSSSSHGRFMRKSKGNVDGPDSEILDSMAAKDSIRSAVLAAEYDDEYDDSFDDLGLSVVGSGFEETENSSDVISSVGGSSSRWSKKKTQFYVKEGKNYSYKVAGSVAVSSSQEAALVSQAQKETIHGLGQGGNVPLGAVKKVIDAEEQDHQNFDAQENSDSGGSSFRGRGGRRGGGGGRGSHFRKDRAMKKHFQSLGGH</sequence>
<name>A0AAX6FEN9_IRIPA</name>